<feature type="region of interest" description="Disordered" evidence="4">
    <location>
        <begin position="224"/>
        <end position="249"/>
    </location>
</feature>
<comment type="similarity">
    <text evidence="1">Belongs to the LRRFIP family.</text>
</comment>
<dbReference type="AlphaFoldDB" id="A0A0V0ZBW7"/>
<evidence type="ECO:0000256" key="4">
    <source>
        <dbReference type="SAM" id="MobiDB-lite"/>
    </source>
</evidence>
<dbReference type="OrthoDB" id="10028421at2759"/>
<comment type="caution">
    <text evidence="5">The sequence shown here is derived from an EMBL/GenBank/DDBJ whole genome shotgun (WGS) entry which is preliminary data.</text>
</comment>
<evidence type="ECO:0000256" key="2">
    <source>
        <dbReference type="ARBA" id="ARBA00023054"/>
    </source>
</evidence>
<dbReference type="Pfam" id="PF09738">
    <property type="entry name" value="LRRFIP"/>
    <property type="match status" value="1"/>
</dbReference>
<evidence type="ECO:0000256" key="3">
    <source>
        <dbReference type="SAM" id="Coils"/>
    </source>
</evidence>
<evidence type="ECO:0000313" key="6">
    <source>
        <dbReference type="Proteomes" id="UP000054783"/>
    </source>
</evidence>
<accession>A0A0V0ZBW7</accession>
<dbReference type="STRING" id="990121.A0A0V0ZBW7"/>
<dbReference type="Gene3D" id="1.20.5.4090">
    <property type="match status" value="1"/>
</dbReference>
<evidence type="ECO:0000256" key="1">
    <source>
        <dbReference type="ARBA" id="ARBA00008275"/>
    </source>
</evidence>
<organism evidence="5 6">
    <name type="scientific">Trichinella patagoniensis</name>
    <dbReference type="NCBI Taxonomy" id="990121"/>
    <lineage>
        <taxon>Eukaryota</taxon>
        <taxon>Metazoa</taxon>
        <taxon>Ecdysozoa</taxon>
        <taxon>Nematoda</taxon>
        <taxon>Enoplea</taxon>
        <taxon>Dorylaimia</taxon>
        <taxon>Trichinellida</taxon>
        <taxon>Trichinellidae</taxon>
        <taxon>Trichinella</taxon>
    </lineage>
</organism>
<dbReference type="Proteomes" id="UP000054783">
    <property type="component" value="Unassembled WGS sequence"/>
</dbReference>
<dbReference type="PANTHER" id="PTHR19212">
    <property type="entry name" value="LEUCINE RICH REPEAT IN FLII INTERACTING PROTEIN"/>
    <property type="match status" value="1"/>
</dbReference>
<name>A0A0V0ZBW7_9BILA</name>
<dbReference type="EMBL" id="JYDQ01000251">
    <property type="protein sequence ID" value="KRY09921.1"/>
    <property type="molecule type" value="Genomic_DNA"/>
</dbReference>
<protein>
    <submittedName>
        <fullName evidence="5">Leucine-rich repeat flightless-interacting protein 2</fullName>
    </submittedName>
</protein>
<keyword evidence="2 3" id="KW-0175">Coiled coil</keyword>
<dbReference type="PANTHER" id="PTHR19212:SF0">
    <property type="entry name" value="LD07988P"/>
    <property type="match status" value="1"/>
</dbReference>
<dbReference type="InterPro" id="IPR019139">
    <property type="entry name" value="LRRFIP1/2"/>
</dbReference>
<reference evidence="5 6" key="1">
    <citation type="submission" date="2015-01" db="EMBL/GenBank/DDBJ databases">
        <title>Evolution of Trichinella species and genotypes.</title>
        <authorList>
            <person name="Korhonen P.K."/>
            <person name="Edoardo P."/>
            <person name="Giuseppe L.R."/>
            <person name="Gasser R.B."/>
        </authorList>
    </citation>
    <scope>NUCLEOTIDE SEQUENCE [LARGE SCALE GENOMIC DNA]</scope>
    <source>
        <strain evidence="5">ISS2496</strain>
    </source>
</reference>
<dbReference type="Gene3D" id="1.20.5.170">
    <property type="match status" value="1"/>
</dbReference>
<feature type="compositionally biased region" description="Polar residues" evidence="4">
    <location>
        <begin position="224"/>
        <end position="233"/>
    </location>
</feature>
<feature type="coiled-coil region" evidence="3">
    <location>
        <begin position="135"/>
        <end position="162"/>
    </location>
</feature>
<feature type="coiled-coil region" evidence="3">
    <location>
        <begin position="328"/>
        <end position="420"/>
    </location>
</feature>
<evidence type="ECO:0000313" key="5">
    <source>
        <dbReference type="EMBL" id="KRY09921.1"/>
    </source>
</evidence>
<proteinExistence type="inferred from homology"/>
<sequence length="425" mass="48730">MNGRRRAVNRYTAEDQALDKIARDAEDRLSKKRQARAEARLIRIRELEKQQREADEESDRRYDMLIDSNRVIPVIPRVPMLSPSHSGLLRKVDDDSATVDQNLADRLAETEEKFRKAMVLYSQIDNEKSALLYEIDLLNDKLEDDEEAVAQFQRENRDLRNVSVEFGGVLFVHESRLMKVKLKEIYAEKLSLAAKLKEREDLIADAGLVVVEKSADDVAVVANGQQPSSTAGQDPSCRDKSSPSSSSSSCLLITKNSLHLLDKAVPECTTLDDKLLHLIDANKQLNLSLEDARAQIALHKFSKLENDKLCELNGTEEFDPQKDNSKKLADFKFKVQELERENSNLQATVARLESHVKRYKVQADQSEQDIEELRLMNRNFKKEVTVVEYVRFLREKECALEDALETNKHLQNRLEKLKSSRRAMH</sequence>
<keyword evidence="6" id="KW-1185">Reference proteome</keyword>
<gene>
    <name evidence="5" type="primary">LRRFIP2</name>
    <name evidence="5" type="ORF">T12_14881</name>
</gene>
<dbReference type="GO" id="GO:0006355">
    <property type="term" value="P:regulation of DNA-templated transcription"/>
    <property type="evidence" value="ECO:0007669"/>
    <property type="project" value="InterPro"/>
</dbReference>